<evidence type="ECO:0000313" key="10">
    <source>
        <dbReference type="EMBL" id="KPM40091.1"/>
    </source>
</evidence>
<evidence type="ECO:0000256" key="4">
    <source>
        <dbReference type="ARBA" id="ARBA00007573"/>
    </source>
</evidence>
<dbReference type="Proteomes" id="UP000050424">
    <property type="component" value="Unassembled WGS sequence"/>
</dbReference>
<evidence type="ECO:0000313" key="11">
    <source>
        <dbReference type="Proteomes" id="UP000050424"/>
    </source>
</evidence>
<dbReference type="PANTHER" id="PTHR12896:SF1">
    <property type="entry name" value="ELONGATOR COMPLEX PROTEIN 4"/>
    <property type="match status" value="1"/>
</dbReference>
<protein>
    <recommendedName>
        <fullName evidence="5">Elongator complex protein 4</fullName>
    </recommendedName>
</protein>
<comment type="subcellular location">
    <subcellularLocation>
        <location evidence="2">Cytoplasm</location>
    </subcellularLocation>
    <subcellularLocation>
        <location evidence="1">Nucleus</location>
    </subcellularLocation>
</comment>
<dbReference type="GO" id="GO:0033588">
    <property type="term" value="C:elongator holoenzyme complex"/>
    <property type="evidence" value="ECO:0007669"/>
    <property type="project" value="InterPro"/>
</dbReference>
<evidence type="ECO:0000256" key="3">
    <source>
        <dbReference type="ARBA" id="ARBA00005043"/>
    </source>
</evidence>
<proteinExistence type="inferred from homology"/>
<feature type="region of interest" description="Disordered" evidence="9">
    <location>
        <begin position="354"/>
        <end position="377"/>
    </location>
</feature>
<accession>A0A0P7AQI3</accession>
<evidence type="ECO:0000256" key="2">
    <source>
        <dbReference type="ARBA" id="ARBA00004496"/>
    </source>
</evidence>
<evidence type="ECO:0000256" key="5">
    <source>
        <dbReference type="ARBA" id="ARBA00020265"/>
    </source>
</evidence>
<name>A0A0P7AQI3_9HYPO</name>
<dbReference type="UniPathway" id="UPA00988"/>
<evidence type="ECO:0000256" key="1">
    <source>
        <dbReference type="ARBA" id="ARBA00004123"/>
    </source>
</evidence>
<evidence type="ECO:0000256" key="9">
    <source>
        <dbReference type="SAM" id="MobiDB-lite"/>
    </source>
</evidence>
<keyword evidence="8" id="KW-0539">Nucleus</keyword>
<dbReference type="EMBL" id="LKCW01000091">
    <property type="protein sequence ID" value="KPM40091.1"/>
    <property type="molecule type" value="Genomic_DNA"/>
</dbReference>
<dbReference type="OrthoDB" id="289162at2759"/>
<dbReference type="Gene3D" id="3.40.50.300">
    <property type="entry name" value="P-loop containing nucleotide triphosphate hydrolases"/>
    <property type="match status" value="1"/>
</dbReference>
<dbReference type="GO" id="GO:0005737">
    <property type="term" value="C:cytoplasm"/>
    <property type="evidence" value="ECO:0007669"/>
    <property type="project" value="UniProtKB-SubCell"/>
</dbReference>
<dbReference type="STRING" id="78410.A0A0P7AQI3"/>
<dbReference type="CDD" id="cd19494">
    <property type="entry name" value="Elp4"/>
    <property type="match status" value="1"/>
</dbReference>
<dbReference type="GO" id="GO:0008023">
    <property type="term" value="C:transcription elongation factor complex"/>
    <property type="evidence" value="ECO:0007669"/>
    <property type="project" value="TreeGrafter"/>
</dbReference>
<dbReference type="Pfam" id="PF05625">
    <property type="entry name" value="PAXNEB"/>
    <property type="match status" value="1"/>
</dbReference>
<sequence length="377" mass="40632">MSFRKRNVVIGSSGSSTPVTRQEKSLAQGTRPSPLDGRLTTSTGTQSLDQLLAGHAGLPMGTSLLIEETGTTDFGGVLLRYYAAEGLVQGHHVHLLGFNDTWRRELPGLGKASGSKSSKATTSSDDKMKIAWRYETLGQRNVPVRDPQSSLGPGQGASIFCHTFGLSKRLESSAINGQLHASTVDGPLASPMQAPFKKFVADVILRITQSAPSTVHRIVIPGLMSPTLYTSAASQPREILQFLHALRAILRRFSGNVTAMLTLPITLFPRSSGLTRWMELLSDGVLELIPLQHQAPVTRDPNNEDKGQGLLRAHSLPVFHEKGGGLEGTWARENLSFRLSSSSGLVIEPFSLPPVGDDAEAAKAPKTNEPKKESLEF</sequence>
<evidence type="ECO:0000256" key="6">
    <source>
        <dbReference type="ARBA" id="ARBA00022490"/>
    </source>
</evidence>
<keyword evidence="7" id="KW-0819">tRNA processing</keyword>
<comment type="similarity">
    <text evidence="4">Belongs to the ELP4 family.</text>
</comment>
<evidence type="ECO:0000256" key="7">
    <source>
        <dbReference type="ARBA" id="ARBA00022694"/>
    </source>
</evidence>
<dbReference type="InterPro" id="IPR027417">
    <property type="entry name" value="P-loop_NTPase"/>
</dbReference>
<dbReference type="PANTHER" id="PTHR12896">
    <property type="entry name" value="PAX6 NEIGHBOR PROTEIN PAXNEB"/>
    <property type="match status" value="1"/>
</dbReference>
<evidence type="ECO:0000256" key="8">
    <source>
        <dbReference type="ARBA" id="ARBA00023242"/>
    </source>
</evidence>
<keyword evidence="11" id="KW-1185">Reference proteome</keyword>
<organism evidence="10 11">
    <name type="scientific">Neonectria ditissima</name>
    <dbReference type="NCBI Taxonomy" id="78410"/>
    <lineage>
        <taxon>Eukaryota</taxon>
        <taxon>Fungi</taxon>
        <taxon>Dikarya</taxon>
        <taxon>Ascomycota</taxon>
        <taxon>Pezizomycotina</taxon>
        <taxon>Sordariomycetes</taxon>
        <taxon>Hypocreomycetidae</taxon>
        <taxon>Hypocreales</taxon>
        <taxon>Nectriaceae</taxon>
        <taxon>Neonectria</taxon>
    </lineage>
</organism>
<feature type="region of interest" description="Disordered" evidence="9">
    <location>
        <begin position="1"/>
        <end position="42"/>
    </location>
</feature>
<dbReference type="GO" id="GO:0002098">
    <property type="term" value="P:tRNA wobble uridine modification"/>
    <property type="evidence" value="ECO:0007669"/>
    <property type="project" value="InterPro"/>
</dbReference>
<reference evidence="10 11" key="1">
    <citation type="submission" date="2015-09" db="EMBL/GenBank/DDBJ databases">
        <title>Draft genome of a European isolate of the apple canker pathogen Neonectria ditissima.</title>
        <authorList>
            <person name="Gomez-Cortecero A."/>
            <person name="Harrison R.J."/>
            <person name="Armitage A.D."/>
        </authorList>
    </citation>
    <scope>NUCLEOTIDE SEQUENCE [LARGE SCALE GENOMIC DNA]</scope>
    <source>
        <strain evidence="10 11">R09/05</strain>
    </source>
</reference>
<dbReference type="AlphaFoldDB" id="A0A0P7AQI3"/>
<dbReference type="InterPro" id="IPR008728">
    <property type="entry name" value="Elongator_complex_protein_4"/>
</dbReference>
<gene>
    <name evidence="10" type="ORF">AK830_g6469</name>
</gene>
<keyword evidence="6" id="KW-0963">Cytoplasm</keyword>
<comment type="caution">
    <text evidence="10">The sequence shown here is derived from an EMBL/GenBank/DDBJ whole genome shotgun (WGS) entry which is preliminary data.</text>
</comment>
<feature type="compositionally biased region" description="Basic and acidic residues" evidence="9">
    <location>
        <begin position="360"/>
        <end position="377"/>
    </location>
</feature>
<comment type="pathway">
    <text evidence="3">tRNA modification; 5-methoxycarbonylmethyl-2-thiouridine-tRNA biosynthesis.</text>
</comment>
<feature type="compositionally biased region" description="Polar residues" evidence="9">
    <location>
        <begin position="10"/>
        <end position="31"/>
    </location>
</feature>